<feature type="compositionally biased region" description="Acidic residues" evidence="1">
    <location>
        <begin position="8"/>
        <end position="29"/>
    </location>
</feature>
<comment type="caution">
    <text evidence="2">The sequence shown here is derived from an EMBL/GenBank/DDBJ whole genome shotgun (WGS) entry which is preliminary data.</text>
</comment>
<gene>
    <name evidence="2" type="ORF">GE061_007186</name>
</gene>
<keyword evidence="3" id="KW-1185">Reference proteome</keyword>
<dbReference type="EMBL" id="WIXP02000015">
    <property type="protein sequence ID" value="KAF6199161.1"/>
    <property type="molecule type" value="Genomic_DNA"/>
</dbReference>
<name>A0A6A4JAL9_APOLU</name>
<reference evidence="2" key="1">
    <citation type="journal article" date="2021" name="Mol. Ecol. Resour.">
        <title>Apolygus lucorum genome provides insights into omnivorousness and mesophyll feeding.</title>
        <authorList>
            <person name="Liu Y."/>
            <person name="Liu H."/>
            <person name="Wang H."/>
            <person name="Huang T."/>
            <person name="Liu B."/>
            <person name="Yang B."/>
            <person name="Yin L."/>
            <person name="Li B."/>
            <person name="Zhang Y."/>
            <person name="Zhang S."/>
            <person name="Jiang F."/>
            <person name="Zhang X."/>
            <person name="Ren Y."/>
            <person name="Wang B."/>
            <person name="Wang S."/>
            <person name="Lu Y."/>
            <person name="Wu K."/>
            <person name="Fan W."/>
            <person name="Wang G."/>
        </authorList>
    </citation>
    <scope>NUCLEOTIDE SEQUENCE</scope>
    <source>
        <strain evidence="2">12Hb</strain>
    </source>
</reference>
<proteinExistence type="predicted"/>
<evidence type="ECO:0000256" key="1">
    <source>
        <dbReference type="SAM" id="MobiDB-lite"/>
    </source>
</evidence>
<organism evidence="2 3">
    <name type="scientific">Apolygus lucorum</name>
    <name type="common">Small green plant bug</name>
    <name type="synonym">Lygocoris lucorum</name>
    <dbReference type="NCBI Taxonomy" id="248454"/>
    <lineage>
        <taxon>Eukaryota</taxon>
        <taxon>Metazoa</taxon>
        <taxon>Ecdysozoa</taxon>
        <taxon>Arthropoda</taxon>
        <taxon>Hexapoda</taxon>
        <taxon>Insecta</taxon>
        <taxon>Pterygota</taxon>
        <taxon>Neoptera</taxon>
        <taxon>Paraneoptera</taxon>
        <taxon>Hemiptera</taxon>
        <taxon>Heteroptera</taxon>
        <taxon>Panheteroptera</taxon>
        <taxon>Cimicomorpha</taxon>
        <taxon>Miridae</taxon>
        <taxon>Mirini</taxon>
        <taxon>Apolygus</taxon>
    </lineage>
</organism>
<accession>A0A6A4JAL9</accession>
<dbReference type="Proteomes" id="UP000466442">
    <property type="component" value="Unassembled WGS sequence"/>
</dbReference>
<evidence type="ECO:0000313" key="3">
    <source>
        <dbReference type="Proteomes" id="UP000466442"/>
    </source>
</evidence>
<dbReference type="AlphaFoldDB" id="A0A6A4JAL9"/>
<sequence>MDEKETDSCGEDEITMGNSSDEEIVDSEESSPSSSVAETETDEDEESMEARYQQYMKQDEELHRLKMQEVEMRIALVKQQIAHRTELFEMQRTRFALEEEYLNKKKK</sequence>
<protein>
    <submittedName>
        <fullName evidence="2">Uncharacterized protein</fullName>
    </submittedName>
</protein>
<feature type="region of interest" description="Disordered" evidence="1">
    <location>
        <begin position="1"/>
        <end position="50"/>
    </location>
</feature>
<evidence type="ECO:0000313" key="2">
    <source>
        <dbReference type="EMBL" id="KAF6199161.1"/>
    </source>
</evidence>